<reference evidence="1" key="1">
    <citation type="submission" date="2020-05" db="EMBL/GenBank/DDBJ databases">
        <title>WGS assembly of Panicum virgatum.</title>
        <authorList>
            <person name="Lovell J.T."/>
            <person name="Jenkins J."/>
            <person name="Shu S."/>
            <person name="Juenger T.E."/>
            <person name="Schmutz J."/>
        </authorList>
    </citation>
    <scope>NUCLEOTIDE SEQUENCE</scope>
    <source>
        <strain evidence="1">AP13</strain>
    </source>
</reference>
<dbReference type="EMBL" id="CM029039">
    <property type="protein sequence ID" value="KAG2647446.1"/>
    <property type="molecule type" value="Genomic_DNA"/>
</dbReference>
<comment type="caution">
    <text evidence="1">The sequence shown here is derived from an EMBL/GenBank/DDBJ whole genome shotgun (WGS) entry which is preliminary data.</text>
</comment>
<evidence type="ECO:0000313" key="1">
    <source>
        <dbReference type="EMBL" id="KAG2647446.1"/>
    </source>
</evidence>
<protein>
    <submittedName>
        <fullName evidence="1">Uncharacterized protein</fullName>
    </submittedName>
</protein>
<sequence length="130" mass="13698">MRQGILELRTEAGCCALGRRTGLVAAGAGGGVSWERRKALEAGVGAASSAISGGSMDHGFGLPFLLVAARPSSAFPHAGAPCCLLSESEAKHREWRRCPVASYSNQKRITETSENCWVISNVLSPRRSSP</sequence>
<name>A0A8T0WP00_PANVG</name>
<dbReference type="Proteomes" id="UP000823388">
    <property type="component" value="Chromosome 2K"/>
</dbReference>
<proteinExistence type="predicted"/>
<accession>A0A8T0WP00</accession>
<evidence type="ECO:0000313" key="2">
    <source>
        <dbReference type="Proteomes" id="UP000823388"/>
    </source>
</evidence>
<gene>
    <name evidence="1" type="ORF">PVAP13_2KG595601</name>
</gene>
<organism evidence="1 2">
    <name type="scientific">Panicum virgatum</name>
    <name type="common">Blackwell switchgrass</name>
    <dbReference type="NCBI Taxonomy" id="38727"/>
    <lineage>
        <taxon>Eukaryota</taxon>
        <taxon>Viridiplantae</taxon>
        <taxon>Streptophyta</taxon>
        <taxon>Embryophyta</taxon>
        <taxon>Tracheophyta</taxon>
        <taxon>Spermatophyta</taxon>
        <taxon>Magnoliopsida</taxon>
        <taxon>Liliopsida</taxon>
        <taxon>Poales</taxon>
        <taxon>Poaceae</taxon>
        <taxon>PACMAD clade</taxon>
        <taxon>Panicoideae</taxon>
        <taxon>Panicodae</taxon>
        <taxon>Paniceae</taxon>
        <taxon>Panicinae</taxon>
        <taxon>Panicum</taxon>
        <taxon>Panicum sect. Hiantes</taxon>
    </lineage>
</organism>
<dbReference type="AlphaFoldDB" id="A0A8T0WP00"/>
<keyword evidence="2" id="KW-1185">Reference proteome</keyword>